<reference evidence="9 10" key="1">
    <citation type="submission" date="2015-07" db="EMBL/GenBank/DDBJ databases">
        <title>Draft genome sequence of the Amantichitinum ursilacus IGB-41, a new chitin-degrading bacterium.</title>
        <authorList>
            <person name="Kirstahler P."/>
            <person name="Guenther M."/>
            <person name="Grumaz C."/>
            <person name="Rupp S."/>
            <person name="Zibek S."/>
            <person name="Sohn K."/>
        </authorList>
    </citation>
    <scope>NUCLEOTIDE SEQUENCE [LARGE SCALE GENOMIC DNA]</scope>
    <source>
        <strain evidence="9 10">IGB-41</strain>
    </source>
</reference>
<sequence>MHPYIALFFTKLLLVLAGLIPIVNPLGAAPIFLSMTARYTSAERAVLARRIGIYCFCLLLGSMFVGTYVLDFFGVSLPIVRVCGGLLVAAAGWKLLNDSNAGDSSEPIGDATETIETPQRRDELRQRAFFPLSFPFTVGPGSITVAITLGVGIHDESAHRVVLPLASVAGVAVVALIVYLVDRYADKALSLIGRTGTVVFMRLSAFILLCLGAQILWDGASGLAGDFIATHPWATH</sequence>
<dbReference type="PANTHER" id="PTHR33508">
    <property type="entry name" value="UPF0056 MEMBRANE PROTEIN YHCE"/>
    <property type="match status" value="1"/>
</dbReference>
<dbReference type="Proteomes" id="UP000037939">
    <property type="component" value="Unassembled WGS sequence"/>
</dbReference>
<feature type="transmembrane region" description="Helical" evidence="8">
    <location>
        <begin position="12"/>
        <end position="39"/>
    </location>
</feature>
<organism evidence="9 10">
    <name type="scientific">Amantichitinum ursilacus</name>
    <dbReference type="NCBI Taxonomy" id="857265"/>
    <lineage>
        <taxon>Bacteria</taxon>
        <taxon>Pseudomonadati</taxon>
        <taxon>Pseudomonadota</taxon>
        <taxon>Betaproteobacteria</taxon>
        <taxon>Neisseriales</taxon>
        <taxon>Chitinibacteraceae</taxon>
        <taxon>Amantichitinum</taxon>
    </lineage>
</organism>
<dbReference type="Pfam" id="PF01914">
    <property type="entry name" value="MarC"/>
    <property type="match status" value="1"/>
</dbReference>
<evidence type="ECO:0000313" key="9">
    <source>
        <dbReference type="EMBL" id="KPC49369.1"/>
    </source>
</evidence>
<feature type="transmembrane region" description="Helical" evidence="8">
    <location>
        <begin position="76"/>
        <end position="96"/>
    </location>
</feature>
<feature type="transmembrane region" description="Helical" evidence="8">
    <location>
        <begin position="51"/>
        <end position="70"/>
    </location>
</feature>
<evidence type="ECO:0000256" key="2">
    <source>
        <dbReference type="ARBA" id="ARBA00009784"/>
    </source>
</evidence>
<evidence type="ECO:0000313" key="10">
    <source>
        <dbReference type="Proteomes" id="UP000037939"/>
    </source>
</evidence>
<keyword evidence="3" id="KW-1003">Cell membrane</keyword>
<evidence type="ECO:0000256" key="6">
    <source>
        <dbReference type="ARBA" id="ARBA00022989"/>
    </source>
</evidence>
<dbReference type="InterPro" id="IPR002771">
    <property type="entry name" value="Multi_antbiot-R_MarC"/>
</dbReference>
<keyword evidence="5 8" id="KW-0812">Transmembrane</keyword>
<dbReference type="EMBL" id="LAQT01000037">
    <property type="protein sequence ID" value="KPC49369.1"/>
    <property type="molecule type" value="Genomic_DNA"/>
</dbReference>
<evidence type="ECO:0000256" key="1">
    <source>
        <dbReference type="ARBA" id="ARBA00004429"/>
    </source>
</evidence>
<dbReference type="GO" id="GO:0005886">
    <property type="term" value="C:plasma membrane"/>
    <property type="evidence" value="ECO:0007669"/>
    <property type="project" value="UniProtKB-SubCell"/>
</dbReference>
<accession>A0A0N0XHT4</accession>
<dbReference type="OrthoDB" id="21094at2"/>
<evidence type="ECO:0000256" key="3">
    <source>
        <dbReference type="ARBA" id="ARBA00022475"/>
    </source>
</evidence>
<proteinExistence type="inferred from homology"/>
<dbReference type="PANTHER" id="PTHR33508:SF2">
    <property type="entry name" value="UPF0056 INNER MEMBRANE PROTEIN MARC"/>
    <property type="match status" value="1"/>
</dbReference>
<feature type="transmembrane region" description="Helical" evidence="8">
    <location>
        <begin position="128"/>
        <end position="149"/>
    </location>
</feature>
<name>A0A0N0XHT4_9NEIS</name>
<evidence type="ECO:0000256" key="5">
    <source>
        <dbReference type="ARBA" id="ARBA00022692"/>
    </source>
</evidence>
<dbReference type="NCBIfam" id="TIGR00427">
    <property type="entry name" value="NAAT family transporter"/>
    <property type="match status" value="1"/>
</dbReference>
<feature type="transmembrane region" description="Helical" evidence="8">
    <location>
        <begin position="193"/>
        <end position="217"/>
    </location>
</feature>
<feature type="transmembrane region" description="Helical" evidence="8">
    <location>
        <begin position="161"/>
        <end position="181"/>
    </location>
</feature>
<evidence type="ECO:0000256" key="7">
    <source>
        <dbReference type="ARBA" id="ARBA00023136"/>
    </source>
</evidence>
<dbReference type="RefSeq" id="WP_053939721.1">
    <property type="nucleotide sequence ID" value="NZ_LAQT01000037.1"/>
</dbReference>
<evidence type="ECO:0000256" key="4">
    <source>
        <dbReference type="ARBA" id="ARBA00022519"/>
    </source>
</evidence>
<dbReference type="AlphaFoldDB" id="A0A0N0XHT4"/>
<comment type="subcellular location">
    <subcellularLocation>
        <location evidence="1">Cell inner membrane</location>
        <topology evidence="1">Multi-pass membrane protein</topology>
    </subcellularLocation>
    <subcellularLocation>
        <location evidence="8">Cell membrane</location>
        <topology evidence="8">Multi-pass membrane protein</topology>
    </subcellularLocation>
</comment>
<gene>
    <name evidence="9" type="ORF">WG78_20780</name>
</gene>
<keyword evidence="10" id="KW-1185">Reference proteome</keyword>
<evidence type="ECO:0000256" key="8">
    <source>
        <dbReference type="RuleBase" id="RU362048"/>
    </source>
</evidence>
<comment type="caution">
    <text evidence="9">The sequence shown here is derived from an EMBL/GenBank/DDBJ whole genome shotgun (WGS) entry which is preliminary data.</text>
</comment>
<keyword evidence="6 8" id="KW-1133">Transmembrane helix</keyword>
<comment type="similarity">
    <text evidence="2 8">Belongs to the UPF0056 (MarC) family.</text>
</comment>
<keyword evidence="7 8" id="KW-0472">Membrane</keyword>
<protein>
    <recommendedName>
        <fullName evidence="8">UPF0056 membrane protein</fullName>
    </recommendedName>
</protein>
<keyword evidence="4" id="KW-0997">Cell inner membrane</keyword>
<dbReference type="STRING" id="857265.WG78_20780"/>